<dbReference type="PANTHER" id="PTHR38118:SF3">
    <property type="entry name" value="ANCHORED CELL WALL PROTEIN 11"/>
    <property type="match status" value="1"/>
</dbReference>
<dbReference type="AlphaFoldDB" id="A0A4Z0YVJ4"/>
<evidence type="ECO:0000313" key="5">
    <source>
        <dbReference type="Proteomes" id="UP000297716"/>
    </source>
</evidence>
<dbReference type="OrthoDB" id="2121879at2759"/>
<dbReference type="InterPro" id="IPR056124">
    <property type="entry name" value="DUF7707"/>
</dbReference>
<reference evidence="4 5" key="1">
    <citation type="submission" date="2019-03" db="EMBL/GenBank/DDBJ databases">
        <title>Draft genome sequence of Xylaria hypoxylon DSM 108379, a ubiquitous saprotrophic-parasitic fungi on hardwood.</title>
        <authorList>
            <person name="Buettner E."/>
            <person name="Leonhardt S."/>
            <person name="Gebauer A.M."/>
            <person name="Liers C."/>
            <person name="Hofrichter M."/>
            <person name="Kellner H."/>
        </authorList>
    </citation>
    <scope>NUCLEOTIDE SEQUENCE [LARGE SCALE GENOMIC DNA]</scope>
    <source>
        <strain evidence="4 5">DSM 108379</strain>
    </source>
</reference>
<feature type="compositionally biased region" description="Low complexity" evidence="1">
    <location>
        <begin position="135"/>
        <end position="166"/>
    </location>
</feature>
<evidence type="ECO:0000259" key="3">
    <source>
        <dbReference type="Pfam" id="PF24808"/>
    </source>
</evidence>
<evidence type="ECO:0000313" key="4">
    <source>
        <dbReference type="EMBL" id="TGJ83978.1"/>
    </source>
</evidence>
<evidence type="ECO:0000256" key="2">
    <source>
        <dbReference type="SAM" id="SignalP"/>
    </source>
</evidence>
<feature type="domain" description="DUF7707" evidence="3">
    <location>
        <begin position="28"/>
        <end position="126"/>
    </location>
</feature>
<dbReference type="STRING" id="37992.A0A4Z0YVJ4"/>
<dbReference type="Proteomes" id="UP000297716">
    <property type="component" value="Unassembled WGS sequence"/>
</dbReference>
<dbReference type="Pfam" id="PF24808">
    <property type="entry name" value="DUF7707"/>
    <property type="match status" value="1"/>
</dbReference>
<dbReference type="PANTHER" id="PTHR38118">
    <property type="entry name" value="ANCHORED CELL WALL PROTEIN 11-RELATED"/>
    <property type="match status" value="1"/>
</dbReference>
<feature type="region of interest" description="Disordered" evidence="1">
    <location>
        <begin position="125"/>
        <end position="166"/>
    </location>
</feature>
<evidence type="ECO:0000256" key="1">
    <source>
        <dbReference type="SAM" id="MobiDB-lite"/>
    </source>
</evidence>
<proteinExistence type="predicted"/>
<accession>A0A4Z0YVJ4</accession>
<feature type="signal peptide" evidence="2">
    <location>
        <begin position="1"/>
        <end position="19"/>
    </location>
</feature>
<gene>
    <name evidence="4" type="ORF">E0Z10_g4758</name>
</gene>
<comment type="caution">
    <text evidence="4">The sequence shown here is derived from an EMBL/GenBank/DDBJ whole genome shotgun (WGS) entry which is preliminary data.</text>
</comment>
<name>A0A4Z0YVJ4_9PEZI</name>
<keyword evidence="5" id="KW-1185">Reference proteome</keyword>
<organism evidence="4 5">
    <name type="scientific">Xylaria hypoxylon</name>
    <dbReference type="NCBI Taxonomy" id="37992"/>
    <lineage>
        <taxon>Eukaryota</taxon>
        <taxon>Fungi</taxon>
        <taxon>Dikarya</taxon>
        <taxon>Ascomycota</taxon>
        <taxon>Pezizomycotina</taxon>
        <taxon>Sordariomycetes</taxon>
        <taxon>Xylariomycetidae</taxon>
        <taxon>Xylariales</taxon>
        <taxon>Xylariaceae</taxon>
        <taxon>Xylaria</taxon>
    </lineage>
</organism>
<keyword evidence="2" id="KW-0732">Signal</keyword>
<feature type="chain" id="PRO_5021194891" description="DUF7707 domain-containing protein" evidence="2">
    <location>
        <begin position="20"/>
        <end position="189"/>
    </location>
</feature>
<dbReference type="EMBL" id="SKBN01000078">
    <property type="protein sequence ID" value="TGJ83978.1"/>
    <property type="molecule type" value="Genomic_DNA"/>
</dbReference>
<sequence length="189" mass="19551">MFADQVALFALSTLSLVSAQANSNSTFKIDPSEVTALQQSNWCNAQQSSCSTLCGSVLRNDCETDTLDFLCECSGETYPDMNKFKNTIPWFVCTELQDDCTAENAGNAAGQKNCTATFGDNCGTEDVQDHQGEGAATVTTSSSTSAQSTPTPTAAPSSSTSEGAAPTAHIKHIGNGAAAVALGLLAYAL</sequence>
<protein>
    <recommendedName>
        <fullName evidence="3">DUF7707 domain-containing protein</fullName>
    </recommendedName>
</protein>